<proteinExistence type="predicted"/>
<accession>A0A448WQB9</accession>
<organism evidence="2 3">
    <name type="scientific">Protopolystoma xenopodis</name>
    <dbReference type="NCBI Taxonomy" id="117903"/>
    <lineage>
        <taxon>Eukaryota</taxon>
        <taxon>Metazoa</taxon>
        <taxon>Spiralia</taxon>
        <taxon>Lophotrochozoa</taxon>
        <taxon>Platyhelminthes</taxon>
        <taxon>Monogenea</taxon>
        <taxon>Polyopisthocotylea</taxon>
        <taxon>Polystomatidea</taxon>
        <taxon>Polystomatidae</taxon>
        <taxon>Protopolystoma</taxon>
    </lineage>
</organism>
<evidence type="ECO:0000313" key="2">
    <source>
        <dbReference type="EMBL" id="VEL17485.1"/>
    </source>
</evidence>
<feature type="region of interest" description="Disordered" evidence="1">
    <location>
        <begin position="44"/>
        <end position="74"/>
    </location>
</feature>
<dbReference type="OrthoDB" id="6132182at2759"/>
<comment type="caution">
    <text evidence="2">The sequence shown here is derived from an EMBL/GenBank/DDBJ whole genome shotgun (WGS) entry which is preliminary data.</text>
</comment>
<keyword evidence="3" id="KW-1185">Reference proteome</keyword>
<dbReference type="Proteomes" id="UP000784294">
    <property type="component" value="Unassembled WGS sequence"/>
</dbReference>
<dbReference type="AlphaFoldDB" id="A0A448WQB9"/>
<evidence type="ECO:0000256" key="1">
    <source>
        <dbReference type="SAM" id="MobiDB-lite"/>
    </source>
</evidence>
<protein>
    <submittedName>
        <fullName evidence="2">Uncharacterized protein</fullName>
    </submittedName>
</protein>
<name>A0A448WQB9_9PLAT</name>
<sequence length="74" mass="8222">MVPFFPVMDNIEFFSDSRNVGYDYDNNMAGITVVDSECGSKGVVDGPTGYRGESRFSSHSSKVKSPRQPFYGTR</sequence>
<dbReference type="EMBL" id="CAAALY010032826">
    <property type="protein sequence ID" value="VEL17485.1"/>
    <property type="molecule type" value="Genomic_DNA"/>
</dbReference>
<gene>
    <name evidence="2" type="ORF">PXEA_LOCUS10925</name>
</gene>
<evidence type="ECO:0000313" key="3">
    <source>
        <dbReference type="Proteomes" id="UP000784294"/>
    </source>
</evidence>
<reference evidence="2" key="1">
    <citation type="submission" date="2018-11" db="EMBL/GenBank/DDBJ databases">
        <authorList>
            <consortium name="Pathogen Informatics"/>
        </authorList>
    </citation>
    <scope>NUCLEOTIDE SEQUENCE</scope>
</reference>